<sequence length="283" mass="31828">MLSHASTPAPGISPLESLPIHLLELITDELSVSDRSALVRVSKHLRDIVTPVLYHRIILDSPHQVLRCLRSLRWNKSAARTVKQLTLNIKNPTDAFASTFSILAPDALSHTTQLTHLELGFFIPLRGYDNFLTNLTFPHLRHFLYASPMNESDIIPFLVRHPSIGTLSLGPVSQHFDSLTRREVGVAKALLPNLVRLEGPLEFGRVLVPLSNYADTGMWEKRLLGLLTSPYPDGYDIQGMNKVSYFYSWTRRSHGIIGCDWGMEGRTVSIMDVGFGRFNLIPY</sequence>
<dbReference type="InterPro" id="IPR001810">
    <property type="entry name" value="F-box_dom"/>
</dbReference>
<keyword evidence="3" id="KW-1185">Reference proteome</keyword>
<gene>
    <name evidence="2" type="ORF">JAAARDRAFT_76144</name>
</gene>
<reference evidence="3" key="1">
    <citation type="journal article" date="2014" name="Proc. Natl. Acad. Sci. U.S.A.">
        <title>Extensive sampling of basidiomycete genomes demonstrates inadequacy of the white-rot/brown-rot paradigm for wood decay fungi.</title>
        <authorList>
            <person name="Riley R."/>
            <person name="Salamov A.A."/>
            <person name="Brown D.W."/>
            <person name="Nagy L.G."/>
            <person name="Floudas D."/>
            <person name="Held B.W."/>
            <person name="Levasseur A."/>
            <person name="Lombard V."/>
            <person name="Morin E."/>
            <person name="Otillar R."/>
            <person name="Lindquist E.A."/>
            <person name="Sun H."/>
            <person name="LaButti K.M."/>
            <person name="Schmutz J."/>
            <person name="Jabbour D."/>
            <person name="Luo H."/>
            <person name="Baker S.E."/>
            <person name="Pisabarro A.G."/>
            <person name="Walton J.D."/>
            <person name="Blanchette R.A."/>
            <person name="Henrissat B."/>
            <person name="Martin F."/>
            <person name="Cullen D."/>
            <person name="Hibbett D.S."/>
            <person name="Grigoriev I.V."/>
        </authorList>
    </citation>
    <scope>NUCLEOTIDE SEQUENCE [LARGE SCALE GENOMIC DNA]</scope>
    <source>
        <strain evidence="3">MUCL 33604</strain>
    </source>
</reference>
<dbReference type="AlphaFoldDB" id="A0A067QHR2"/>
<dbReference type="Pfam" id="PF00646">
    <property type="entry name" value="F-box"/>
    <property type="match status" value="1"/>
</dbReference>
<feature type="domain" description="F-box" evidence="1">
    <location>
        <begin position="12"/>
        <end position="57"/>
    </location>
</feature>
<name>A0A067QHR2_9AGAM</name>
<dbReference type="EMBL" id="KL197711">
    <property type="protein sequence ID" value="KDQ62151.1"/>
    <property type="molecule type" value="Genomic_DNA"/>
</dbReference>
<dbReference type="InterPro" id="IPR036047">
    <property type="entry name" value="F-box-like_dom_sf"/>
</dbReference>
<organism evidence="2 3">
    <name type="scientific">Jaapia argillacea MUCL 33604</name>
    <dbReference type="NCBI Taxonomy" id="933084"/>
    <lineage>
        <taxon>Eukaryota</taxon>
        <taxon>Fungi</taxon>
        <taxon>Dikarya</taxon>
        <taxon>Basidiomycota</taxon>
        <taxon>Agaricomycotina</taxon>
        <taxon>Agaricomycetes</taxon>
        <taxon>Agaricomycetidae</taxon>
        <taxon>Jaapiales</taxon>
        <taxon>Jaapiaceae</taxon>
        <taxon>Jaapia</taxon>
    </lineage>
</organism>
<dbReference type="Proteomes" id="UP000027265">
    <property type="component" value="Unassembled WGS sequence"/>
</dbReference>
<dbReference type="InParanoid" id="A0A067QHR2"/>
<dbReference type="HOGENOM" id="CLU_983740_0_0_1"/>
<evidence type="ECO:0000259" key="1">
    <source>
        <dbReference type="PROSITE" id="PS50181"/>
    </source>
</evidence>
<dbReference type="PROSITE" id="PS50181">
    <property type="entry name" value="FBOX"/>
    <property type="match status" value="1"/>
</dbReference>
<dbReference type="SMART" id="SM00256">
    <property type="entry name" value="FBOX"/>
    <property type="match status" value="1"/>
</dbReference>
<protein>
    <recommendedName>
        <fullName evidence="1">F-box domain-containing protein</fullName>
    </recommendedName>
</protein>
<dbReference type="SUPFAM" id="SSF81383">
    <property type="entry name" value="F-box domain"/>
    <property type="match status" value="1"/>
</dbReference>
<accession>A0A067QHR2</accession>
<evidence type="ECO:0000313" key="2">
    <source>
        <dbReference type="EMBL" id="KDQ62151.1"/>
    </source>
</evidence>
<proteinExistence type="predicted"/>
<evidence type="ECO:0000313" key="3">
    <source>
        <dbReference type="Proteomes" id="UP000027265"/>
    </source>
</evidence>